<evidence type="ECO:0000313" key="2">
    <source>
        <dbReference type="EMBL" id="GAA4789228.1"/>
    </source>
</evidence>
<reference evidence="3" key="1">
    <citation type="journal article" date="2019" name="Int. J. Syst. Evol. Microbiol.">
        <title>The Global Catalogue of Microorganisms (GCM) 10K type strain sequencing project: providing services to taxonomists for standard genome sequencing and annotation.</title>
        <authorList>
            <consortium name="The Broad Institute Genomics Platform"/>
            <consortium name="The Broad Institute Genome Sequencing Center for Infectious Disease"/>
            <person name="Wu L."/>
            <person name="Ma J."/>
        </authorList>
    </citation>
    <scope>NUCLEOTIDE SEQUENCE [LARGE SCALE GENOMIC DNA]</scope>
    <source>
        <strain evidence="3">JCM 17979</strain>
    </source>
</reference>
<sequence>MARRPATNPPARLNRWLLALAGLVLIAAALLVAGIATGRLPLVAADRPVLTAPSPVPSWWAWVAAVAGVVVALAGLRWLVAQARRRPAASTWSVPAAGPAPGTTTVPGGVAADAVRADLTAHPAIGDAAVRLVRGAPDPALDVELELDATGDPRAAVAHLEEHALPRLRTALAVPALSTRLLLRTGRARGTERVA</sequence>
<gene>
    <name evidence="2" type="ORF">GCM10023200_24820</name>
</gene>
<evidence type="ECO:0000313" key="3">
    <source>
        <dbReference type="Proteomes" id="UP001500928"/>
    </source>
</evidence>
<organism evidence="2 3">
    <name type="scientific">Actinomycetospora chlora</name>
    <dbReference type="NCBI Taxonomy" id="663608"/>
    <lineage>
        <taxon>Bacteria</taxon>
        <taxon>Bacillati</taxon>
        <taxon>Actinomycetota</taxon>
        <taxon>Actinomycetes</taxon>
        <taxon>Pseudonocardiales</taxon>
        <taxon>Pseudonocardiaceae</taxon>
        <taxon>Actinomycetospora</taxon>
    </lineage>
</organism>
<keyword evidence="3" id="KW-1185">Reference proteome</keyword>
<evidence type="ECO:0008006" key="4">
    <source>
        <dbReference type="Google" id="ProtNLM"/>
    </source>
</evidence>
<accession>A0ABP9B197</accession>
<dbReference type="RefSeq" id="WP_345414706.1">
    <property type="nucleotide sequence ID" value="NZ_BAABHO010000017.1"/>
</dbReference>
<dbReference type="Proteomes" id="UP001500928">
    <property type="component" value="Unassembled WGS sequence"/>
</dbReference>
<evidence type="ECO:0000256" key="1">
    <source>
        <dbReference type="SAM" id="Phobius"/>
    </source>
</evidence>
<name>A0ABP9B197_9PSEU</name>
<protein>
    <recommendedName>
        <fullName evidence="4">Alkaline shock response membrane anchor protein AmaP</fullName>
    </recommendedName>
</protein>
<feature type="transmembrane region" description="Helical" evidence="1">
    <location>
        <begin position="60"/>
        <end position="80"/>
    </location>
</feature>
<dbReference type="EMBL" id="BAABHO010000017">
    <property type="protein sequence ID" value="GAA4789228.1"/>
    <property type="molecule type" value="Genomic_DNA"/>
</dbReference>
<keyword evidence="1" id="KW-0812">Transmembrane</keyword>
<keyword evidence="1" id="KW-0472">Membrane</keyword>
<comment type="caution">
    <text evidence="2">The sequence shown here is derived from an EMBL/GenBank/DDBJ whole genome shotgun (WGS) entry which is preliminary data.</text>
</comment>
<proteinExistence type="predicted"/>
<keyword evidence="1" id="KW-1133">Transmembrane helix</keyword>